<dbReference type="AlphaFoldDB" id="A0A9D1DJB9"/>
<name>A0A9D1DJB9_9FIRM</name>
<proteinExistence type="predicted"/>
<feature type="non-terminal residue" evidence="1">
    <location>
        <position position="1"/>
    </location>
</feature>
<accession>A0A9D1DJB9</accession>
<sequence>QTSGIVFDENAIEGGWEQMSQEEIEETLNETVSEGMIRISMNTTPVFEDGDAEGNLMIVNEDVNRYPQQVQIYRNDTKETIYESKAIPVGSKIEKAALDVRLEAGTYECTALFHSLDPKTGSILGTAGAVITITINH</sequence>
<dbReference type="EMBL" id="DVHE01000083">
    <property type="protein sequence ID" value="HIR51710.1"/>
    <property type="molecule type" value="Genomic_DNA"/>
</dbReference>
<gene>
    <name evidence="1" type="ORF">IAA53_10645</name>
</gene>
<organism evidence="1 2">
    <name type="scientific">Candidatus Avoscillospira avicola</name>
    <dbReference type="NCBI Taxonomy" id="2840706"/>
    <lineage>
        <taxon>Bacteria</taxon>
        <taxon>Bacillati</taxon>
        <taxon>Bacillota</taxon>
        <taxon>Clostridia</taxon>
        <taxon>Eubacteriales</taxon>
        <taxon>Oscillospiraceae</taxon>
        <taxon>Oscillospiraceae incertae sedis</taxon>
        <taxon>Candidatus Avoscillospira</taxon>
    </lineage>
</organism>
<protein>
    <submittedName>
        <fullName evidence="1">Uncharacterized protein</fullName>
    </submittedName>
</protein>
<dbReference type="Proteomes" id="UP000824239">
    <property type="component" value="Unassembled WGS sequence"/>
</dbReference>
<reference evidence="1" key="2">
    <citation type="journal article" date="2021" name="PeerJ">
        <title>Extensive microbial diversity within the chicken gut microbiome revealed by metagenomics and culture.</title>
        <authorList>
            <person name="Gilroy R."/>
            <person name="Ravi A."/>
            <person name="Getino M."/>
            <person name="Pursley I."/>
            <person name="Horton D.L."/>
            <person name="Alikhan N.F."/>
            <person name="Baker D."/>
            <person name="Gharbi K."/>
            <person name="Hall N."/>
            <person name="Watson M."/>
            <person name="Adriaenssens E.M."/>
            <person name="Foster-Nyarko E."/>
            <person name="Jarju S."/>
            <person name="Secka A."/>
            <person name="Antonio M."/>
            <person name="Oren A."/>
            <person name="Chaudhuri R.R."/>
            <person name="La Ragione R."/>
            <person name="Hildebrand F."/>
            <person name="Pallen M.J."/>
        </authorList>
    </citation>
    <scope>NUCLEOTIDE SEQUENCE</scope>
    <source>
        <strain evidence="1">ChiBcec15-4380</strain>
    </source>
</reference>
<comment type="caution">
    <text evidence="1">The sequence shown here is derived from an EMBL/GenBank/DDBJ whole genome shotgun (WGS) entry which is preliminary data.</text>
</comment>
<reference evidence="1" key="1">
    <citation type="submission" date="2020-10" db="EMBL/GenBank/DDBJ databases">
        <authorList>
            <person name="Gilroy R."/>
        </authorList>
    </citation>
    <scope>NUCLEOTIDE SEQUENCE</scope>
    <source>
        <strain evidence="1">ChiBcec15-4380</strain>
    </source>
</reference>
<evidence type="ECO:0000313" key="2">
    <source>
        <dbReference type="Proteomes" id="UP000824239"/>
    </source>
</evidence>
<evidence type="ECO:0000313" key="1">
    <source>
        <dbReference type="EMBL" id="HIR51710.1"/>
    </source>
</evidence>